<dbReference type="Proteomes" id="UP001142462">
    <property type="component" value="Unassembled WGS sequence"/>
</dbReference>
<organism evidence="2 3">
    <name type="scientific">Microbacterium barkeri</name>
    <dbReference type="NCBI Taxonomy" id="33917"/>
    <lineage>
        <taxon>Bacteria</taxon>
        <taxon>Bacillati</taxon>
        <taxon>Actinomycetota</taxon>
        <taxon>Actinomycetes</taxon>
        <taxon>Micrococcales</taxon>
        <taxon>Microbacteriaceae</taxon>
        <taxon>Microbacterium</taxon>
    </lineage>
</organism>
<reference evidence="2" key="2">
    <citation type="submission" date="2023-01" db="EMBL/GenBank/DDBJ databases">
        <authorList>
            <person name="Sun Q."/>
            <person name="Evtushenko L."/>
        </authorList>
    </citation>
    <scope>NUCLEOTIDE SEQUENCE</scope>
    <source>
        <strain evidence="2">VKM Ac-1020</strain>
    </source>
</reference>
<gene>
    <name evidence="2" type="ORF">GCM10017576_29580</name>
</gene>
<accession>A0A9W6H5U5</accession>
<sequence>MTPSGTRPIGQGRDAVNPWRADAPRGTLETPSEEDDMAHVEGTDPDIQTRPIEPAPTRHEVPADADLDALEDDRDPADLADDRGPLPETAADHPVLPDDEREVDDGYLGEEDVFIADDEEGIR</sequence>
<dbReference type="EMBL" id="BSEJ01000018">
    <property type="protein sequence ID" value="GLJ62827.1"/>
    <property type="molecule type" value="Genomic_DNA"/>
</dbReference>
<feature type="region of interest" description="Disordered" evidence="1">
    <location>
        <begin position="1"/>
        <end position="123"/>
    </location>
</feature>
<feature type="compositionally biased region" description="Basic and acidic residues" evidence="1">
    <location>
        <begin position="76"/>
        <end position="85"/>
    </location>
</feature>
<evidence type="ECO:0000256" key="1">
    <source>
        <dbReference type="SAM" id="MobiDB-lite"/>
    </source>
</evidence>
<keyword evidence="3" id="KW-1185">Reference proteome</keyword>
<evidence type="ECO:0000313" key="3">
    <source>
        <dbReference type="Proteomes" id="UP001142462"/>
    </source>
</evidence>
<proteinExistence type="predicted"/>
<protein>
    <recommendedName>
        <fullName evidence="4">DUF5709 domain-containing protein</fullName>
    </recommendedName>
</protein>
<comment type="caution">
    <text evidence="2">The sequence shown here is derived from an EMBL/GenBank/DDBJ whole genome shotgun (WGS) entry which is preliminary data.</text>
</comment>
<reference evidence="2" key="1">
    <citation type="journal article" date="2014" name="Int. J. Syst. Evol. Microbiol.">
        <title>Complete genome sequence of Corynebacterium casei LMG S-19264T (=DSM 44701T), isolated from a smear-ripened cheese.</title>
        <authorList>
            <consortium name="US DOE Joint Genome Institute (JGI-PGF)"/>
            <person name="Walter F."/>
            <person name="Albersmeier A."/>
            <person name="Kalinowski J."/>
            <person name="Ruckert C."/>
        </authorList>
    </citation>
    <scope>NUCLEOTIDE SEQUENCE</scope>
    <source>
        <strain evidence="2">VKM Ac-1020</strain>
    </source>
</reference>
<evidence type="ECO:0000313" key="2">
    <source>
        <dbReference type="EMBL" id="GLJ62827.1"/>
    </source>
</evidence>
<feature type="compositionally biased region" description="Acidic residues" evidence="1">
    <location>
        <begin position="63"/>
        <end position="75"/>
    </location>
</feature>
<dbReference type="AlphaFoldDB" id="A0A9W6H5U5"/>
<name>A0A9W6H5U5_9MICO</name>
<evidence type="ECO:0008006" key="4">
    <source>
        <dbReference type="Google" id="ProtNLM"/>
    </source>
</evidence>
<feature type="compositionally biased region" description="Acidic residues" evidence="1">
    <location>
        <begin position="97"/>
        <end position="123"/>
    </location>
</feature>